<keyword evidence="3" id="KW-0489">Methyltransferase</keyword>
<dbReference type="Pfam" id="PF03705">
    <property type="entry name" value="CheR_N"/>
    <property type="match status" value="1"/>
</dbReference>
<dbReference type="EMBL" id="QLIX01000008">
    <property type="protein sequence ID" value="RAI58598.1"/>
    <property type="molecule type" value="Genomic_DNA"/>
</dbReference>
<evidence type="ECO:0000256" key="2">
    <source>
        <dbReference type="ARBA" id="ARBA00012534"/>
    </source>
</evidence>
<dbReference type="SMART" id="SM00138">
    <property type="entry name" value="MeTrc"/>
    <property type="match status" value="1"/>
</dbReference>
<keyword evidence="5" id="KW-0949">S-adenosyl-L-methionine</keyword>
<dbReference type="InterPro" id="IPR000780">
    <property type="entry name" value="CheR_MeTrfase"/>
</dbReference>
<evidence type="ECO:0000313" key="8">
    <source>
        <dbReference type="Proteomes" id="UP000249065"/>
    </source>
</evidence>
<keyword evidence="8" id="KW-1185">Reference proteome</keyword>
<proteinExistence type="predicted"/>
<dbReference type="GO" id="GO:0032259">
    <property type="term" value="P:methylation"/>
    <property type="evidence" value="ECO:0007669"/>
    <property type="project" value="UniProtKB-KW"/>
</dbReference>
<comment type="catalytic activity">
    <reaction evidence="1">
        <text>L-glutamyl-[protein] + S-adenosyl-L-methionine = [protein]-L-glutamate 5-O-methyl ester + S-adenosyl-L-homocysteine</text>
        <dbReference type="Rhea" id="RHEA:24452"/>
        <dbReference type="Rhea" id="RHEA-COMP:10208"/>
        <dbReference type="Rhea" id="RHEA-COMP:10311"/>
        <dbReference type="ChEBI" id="CHEBI:29973"/>
        <dbReference type="ChEBI" id="CHEBI:57856"/>
        <dbReference type="ChEBI" id="CHEBI:59789"/>
        <dbReference type="ChEBI" id="CHEBI:82795"/>
        <dbReference type="EC" id="2.1.1.80"/>
    </reaction>
</comment>
<reference evidence="8" key="1">
    <citation type="submission" date="2018-06" db="EMBL/GenBank/DDBJ databases">
        <authorList>
            <person name="Khan S.A."/>
        </authorList>
    </citation>
    <scope>NUCLEOTIDE SEQUENCE [LARGE SCALE GENOMIC DNA]</scope>
    <source>
        <strain evidence="8">DB-1506</strain>
    </source>
</reference>
<dbReference type="AlphaFoldDB" id="A0A327MEJ1"/>
<dbReference type="Proteomes" id="UP000249065">
    <property type="component" value="Unassembled WGS sequence"/>
</dbReference>
<dbReference type="PRINTS" id="PR00996">
    <property type="entry name" value="CHERMTFRASE"/>
</dbReference>
<dbReference type="PANTHER" id="PTHR24422:SF21">
    <property type="entry name" value="CHEMOTAXIS PROTEIN METHYLTRANSFERASE 1"/>
    <property type="match status" value="1"/>
</dbReference>
<dbReference type="InterPro" id="IPR029063">
    <property type="entry name" value="SAM-dependent_MTases_sf"/>
</dbReference>
<protein>
    <recommendedName>
        <fullName evidence="2">protein-glutamate O-methyltransferase</fullName>
        <ecNumber evidence="2">2.1.1.80</ecNumber>
    </recommendedName>
</protein>
<feature type="domain" description="CheR-type methyltransferase" evidence="6">
    <location>
        <begin position="1"/>
        <end position="275"/>
    </location>
</feature>
<evidence type="ECO:0000256" key="3">
    <source>
        <dbReference type="ARBA" id="ARBA00022603"/>
    </source>
</evidence>
<evidence type="ECO:0000256" key="4">
    <source>
        <dbReference type="ARBA" id="ARBA00022679"/>
    </source>
</evidence>
<accession>A0A327MEJ1</accession>
<name>A0A327MEJ1_9PROT</name>
<comment type="caution">
    <text evidence="7">The sequence shown here is derived from an EMBL/GenBank/DDBJ whole genome shotgun (WGS) entry which is preliminary data.</text>
</comment>
<dbReference type="Gene3D" id="1.10.155.10">
    <property type="entry name" value="Chemotaxis receptor methyltransferase CheR, N-terminal domain"/>
    <property type="match status" value="1"/>
</dbReference>
<dbReference type="SUPFAM" id="SSF53335">
    <property type="entry name" value="S-adenosyl-L-methionine-dependent methyltransferases"/>
    <property type="match status" value="1"/>
</dbReference>
<organism evidence="7 8">
    <name type="scientific">Roseicella frigidaeris</name>
    <dbReference type="NCBI Taxonomy" id="2230885"/>
    <lineage>
        <taxon>Bacteria</taxon>
        <taxon>Pseudomonadati</taxon>
        <taxon>Pseudomonadota</taxon>
        <taxon>Alphaproteobacteria</taxon>
        <taxon>Acetobacterales</taxon>
        <taxon>Roseomonadaceae</taxon>
        <taxon>Roseicella</taxon>
    </lineage>
</organism>
<dbReference type="InterPro" id="IPR036804">
    <property type="entry name" value="CheR_N_sf"/>
</dbReference>
<gene>
    <name evidence="7" type="ORF">DOO78_12975</name>
</gene>
<dbReference type="Pfam" id="PF01739">
    <property type="entry name" value="CheR"/>
    <property type="match status" value="1"/>
</dbReference>
<dbReference type="PROSITE" id="PS50123">
    <property type="entry name" value="CHER"/>
    <property type="match status" value="1"/>
</dbReference>
<dbReference type="InterPro" id="IPR050903">
    <property type="entry name" value="Bact_Chemotaxis_MeTrfase"/>
</dbReference>
<dbReference type="Gene3D" id="3.40.50.150">
    <property type="entry name" value="Vaccinia Virus protein VP39"/>
    <property type="match status" value="1"/>
</dbReference>
<dbReference type="EC" id="2.1.1.80" evidence="2"/>
<evidence type="ECO:0000259" key="6">
    <source>
        <dbReference type="PROSITE" id="PS50123"/>
    </source>
</evidence>
<dbReference type="RefSeq" id="WP_111470214.1">
    <property type="nucleotide sequence ID" value="NZ_QLIX01000008.1"/>
</dbReference>
<keyword evidence="4" id="KW-0808">Transferase</keyword>
<dbReference type="SUPFAM" id="SSF47757">
    <property type="entry name" value="Chemotaxis receptor methyltransferase CheR, N-terminal domain"/>
    <property type="match status" value="1"/>
</dbReference>
<dbReference type="InterPro" id="IPR022641">
    <property type="entry name" value="CheR_N"/>
</dbReference>
<dbReference type="OrthoDB" id="9816309at2"/>
<dbReference type="InterPro" id="IPR022642">
    <property type="entry name" value="CheR_C"/>
</dbReference>
<dbReference type="PANTHER" id="PTHR24422">
    <property type="entry name" value="CHEMOTAXIS PROTEIN METHYLTRANSFERASE"/>
    <property type="match status" value="1"/>
</dbReference>
<evidence type="ECO:0000256" key="5">
    <source>
        <dbReference type="ARBA" id="ARBA00022691"/>
    </source>
</evidence>
<dbReference type="GO" id="GO:0008983">
    <property type="term" value="F:protein-glutamate O-methyltransferase activity"/>
    <property type="evidence" value="ECO:0007669"/>
    <property type="project" value="UniProtKB-EC"/>
</dbReference>
<evidence type="ECO:0000256" key="1">
    <source>
        <dbReference type="ARBA" id="ARBA00001541"/>
    </source>
</evidence>
<sequence>MTPRSFAFIAALVKSRSGLVLAAEQGYMLETRLGPILKREGLADFEALAERLQGPGGHRLAEAVTEALTTNESSFFRDGRPFEHLRRLLPGLAAARGAGMPLRLWSAACSTGQEAYSIAMILAELAPQLGGCRADILGTDISQAVVTRARQGRFSQFEVQRGLPARLLVRHFRQEEGRWQVAPDLREMIRFERWNLLADLRPLGRFDVIFCRNVLIYFDAPTKARVLEAMAAQLAPDGVLYLGGAETVLGLTDRLVALPGERGAYRRAGMAALAG</sequence>
<evidence type="ECO:0000313" key="7">
    <source>
        <dbReference type="EMBL" id="RAI58598.1"/>
    </source>
</evidence>